<name>A0AA86TW24_9EUKA</name>
<evidence type="ECO:0000313" key="2">
    <source>
        <dbReference type="EMBL" id="CAL6101956.1"/>
    </source>
</evidence>
<protein>
    <submittedName>
        <fullName evidence="2">Hypothetical_protein</fullName>
    </submittedName>
</protein>
<evidence type="ECO:0000313" key="1">
    <source>
        <dbReference type="EMBL" id="CAI9923683.1"/>
    </source>
</evidence>
<accession>A0AA86TW24</accession>
<organism evidence="1">
    <name type="scientific">Hexamita inflata</name>
    <dbReference type="NCBI Taxonomy" id="28002"/>
    <lineage>
        <taxon>Eukaryota</taxon>
        <taxon>Metamonada</taxon>
        <taxon>Diplomonadida</taxon>
        <taxon>Hexamitidae</taxon>
        <taxon>Hexamitinae</taxon>
        <taxon>Hexamita</taxon>
    </lineage>
</organism>
<dbReference type="AlphaFoldDB" id="A0AA86TW24"/>
<gene>
    <name evidence="1" type="ORF">HINF_LOCUS11328</name>
    <name evidence="2" type="ORF">HINF_LOCUS71437</name>
</gene>
<dbReference type="EMBL" id="CAXDID020000550">
    <property type="protein sequence ID" value="CAL6101956.1"/>
    <property type="molecule type" value="Genomic_DNA"/>
</dbReference>
<proteinExistence type="predicted"/>
<dbReference type="Proteomes" id="UP001642409">
    <property type="component" value="Unassembled WGS sequence"/>
</dbReference>
<sequence length="112" mass="12814">MVHTLFIVNFDISFVRYVRCAKQYRVFILQQNNHPTAKVLKLFYLPSRLFTSSQNILTPALGIQGVTVAGLGFNMKFDSESSSKALEWMFQNTVQICQQLGSFVTIMEKNNN</sequence>
<keyword evidence="3" id="KW-1185">Reference proteome</keyword>
<reference evidence="1" key="1">
    <citation type="submission" date="2023-06" db="EMBL/GenBank/DDBJ databases">
        <authorList>
            <person name="Kurt Z."/>
        </authorList>
    </citation>
    <scope>NUCLEOTIDE SEQUENCE</scope>
</reference>
<reference evidence="2 3" key="2">
    <citation type="submission" date="2024-07" db="EMBL/GenBank/DDBJ databases">
        <authorList>
            <person name="Akdeniz Z."/>
        </authorList>
    </citation>
    <scope>NUCLEOTIDE SEQUENCE [LARGE SCALE GENOMIC DNA]</scope>
</reference>
<comment type="caution">
    <text evidence="1">The sequence shown here is derived from an EMBL/GenBank/DDBJ whole genome shotgun (WGS) entry which is preliminary data.</text>
</comment>
<dbReference type="EMBL" id="CATOUU010000292">
    <property type="protein sequence ID" value="CAI9923683.1"/>
    <property type="molecule type" value="Genomic_DNA"/>
</dbReference>
<evidence type="ECO:0000313" key="3">
    <source>
        <dbReference type="Proteomes" id="UP001642409"/>
    </source>
</evidence>